<proteinExistence type="predicted"/>
<dbReference type="InterPro" id="IPR016135">
    <property type="entry name" value="UBQ-conjugating_enzyme/RWD"/>
</dbReference>
<evidence type="ECO:0000313" key="5">
    <source>
        <dbReference type="Proteomes" id="UP001476247"/>
    </source>
</evidence>
<protein>
    <recommendedName>
        <fullName evidence="3">RWD domain-containing protein</fullName>
    </recommendedName>
</protein>
<dbReference type="EMBL" id="BAABUJ010000081">
    <property type="protein sequence ID" value="GAA5806623.1"/>
    <property type="molecule type" value="Genomic_DNA"/>
</dbReference>
<evidence type="ECO:0000256" key="1">
    <source>
        <dbReference type="SAM" id="Coils"/>
    </source>
</evidence>
<comment type="caution">
    <text evidence="4">The sequence shown here is derived from an EMBL/GenBank/DDBJ whole genome shotgun (WGS) entry which is preliminary data.</text>
</comment>
<dbReference type="CDD" id="cd23823">
    <property type="entry name" value="RWD_GCN2"/>
    <property type="match status" value="1"/>
</dbReference>
<dbReference type="SMART" id="SM00591">
    <property type="entry name" value="RWD"/>
    <property type="match status" value="1"/>
</dbReference>
<keyword evidence="5" id="KW-1185">Reference proteome</keyword>
<feature type="coiled-coil region" evidence="1">
    <location>
        <begin position="109"/>
        <end position="144"/>
    </location>
</feature>
<dbReference type="PANTHER" id="PTHR12292">
    <property type="entry name" value="RWD DOMAIN-CONTAINING PROTEIN"/>
    <property type="match status" value="1"/>
</dbReference>
<dbReference type="InterPro" id="IPR032378">
    <property type="entry name" value="ZC3H15/TMA46_C"/>
</dbReference>
<gene>
    <name evidence="4" type="ORF">HPULCUR_012165</name>
</gene>
<dbReference type="Proteomes" id="UP001476247">
    <property type="component" value="Unassembled WGS sequence"/>
</dbReference>
<evidence type="ECO:0000313" key="4">
    <source>
        <dbReference type="EMBL" id="GAA5806623.1"/>
    </source>
</evidence>
<feature type="domain" description="RWD" evidence="3">
    <location>
        <begin position="10"/>
        <end position="119"/>
    </location>
</feature>
<dbReference type="Pfam" id="PF05773">
    <property type="entry name" value="RWD"/>
    <property type="match status" value="1"/>
</dbReference>
<name>A0ABP9YIF5_9FUNG</name>
<keyword evidence="1" id="KW-0175">Coiled coil</keyword>
<evidence type="ECO:0000259" key="3">
    <source>
        <dbReference type="PROSITE" id="PS50908"/>
    </source>
</evidence>
<dbReference type="Gene3D" id="6.20.400.10">
    <property type="match status" value="1"/>
</dbReference>
<dbReference type="PROSITE" id="PS50908">
    <property type="entry name" value="RWD"/>
    <property type="match status" value="1"/>
</dbReference>
<dbReference type="Gene3D" id="3.10.110.10">
    <property type="entry name" value="Ubiquitin Conjugating Enzyme"/>
    <property type="match status" value="1"/>
</dbReference>
<dbReference type="Pfam" id="PF16543">
    <property type="entry name" value="DFRP_C"/>
    <property type="match status" value="1"/>
</dbReference>
<feature type="region of interest" description="Disordered" evidence="2">
    <location>
        <begin position="206"/>
        <end position="245"/>
    </location>
</feature>
<organism evidence="4 5">
    <name type="scientific">Helicostylum pulchrum</name>
    <dbReference type="NCBI Taxonomy" id="562976"/>
    <lineage>
        <taxon>Eukaryota</taxon>
        <taxon>Fungi</taxon>
        <taxon>Fungi incertae sedis</taxon>
        <taxon>Mucoromycota</taxon>
        <taxon>Mucoromycotina</taxon>
        <taxon>Mucoromycetes</taxon>
        <taxon>Mucorales</taxon>
        <taxon>Mucorineae</taxon>
        <taxon>Mucoraceae</taxon>
        <taxon>Helicostylum</taxon>
    </lineage>
</organism>
<dbReference type="InterPro" id="IPR006575">
    <property type="entry name" value="RWD_dom"/>
</dbReference>
<feature type="compositionally biased region" description="Basic and acidic residues" evidence="2">
    <location>
        <begin position="217"/>
        <end position="228"/>
    </location>
</feature>
<evidence type="ECO:0000256" key="2">
    <source>
        <dbReference type="SAM" id="MobiDB-lite"/>
    </source>
</evidence>
<dbReference type="SUPFAM" id="SSF54495">
    <property type="entry name" value="UBC-like"/>
    <property type="match status" value="1"/>
</dbReference>
<reference evidence="4 5" key="1">
    <citation type="submission" date="2024-04" db="EMBL/GenBank/DDBJ databases">
        <title>genome sequences of Mucor flavus KT1a and Helicostylum pulchrum KT1b strains isolation_sourced from the surface of a dry-aged beef.</title>
        <authorList>
            <person name="Toyotome T."/>
            <person name="Hosono M."/>
            <person name="Torimaru M."/>
            <person name="Fukuda K."/>
            <person name="Mikami N."/>
        </authorList>
    </citation>
    <scope>NUCLEOTIDE SEQUENCE [LARGE SCALE GENOMIC DNA]</scope>
    <source>
        <strain evidence="4 5">KT1b</strain>
    </source>
</reference>
<accession>A0ABP9YIF5</accession>
<sequence>MTDYVEEQQNEIEALESIYPDEFQAISEKEFKISVYPDEQDEENPRKCFTESGLSLHVKYTPTYPEELPEYEIETIEGQIPQKYYTKILESVKEAAEESIGMAMVFTMVSIMKEELDNIMLDVQKAEEAILDERRRKLEEAEQAKFTGTKVTVENFMEWKRKFDEEMLKKDAVLRAQKERELKGKLTGRQLFEQDKTLALSDAKYMEDDDVSVDPSQFDKEERGGALDKEDEDDNAVWKQFGKDE</sequence>
<dbReference type="InterPro" id="IPR040213">
    <property type="entry name" value="GIR2-like"/>
</dbReference>